<proteinExistence type="predicted"/>
<organism evidence="8 9">
    <name type="scientific">Colletotrichum incanum</name>
    <name type="common">Soybean anthracnose fungus</name>
    <dbReference type="NCBI Taxonomy" id="1573173"/>
    <lineage>
        <taxon>Eukaryota</taxon>
        <taxon>Fungi</taxon>
        <taxon>Dikarya</taxon>
        <taxon>Ascomycota</taxon>
        <taxon>Pezizomycotina</taxon>
        <taxon>Sordariomycetes</taxon>
        <taxon>Hypocreomycetidae</taxon>
        <taxon>Glomerellales</taxon>
        <taxon>Glomerellaceae</taxon>
        <taxon>Colletotrichum</taxon>
        <taxon>Colletotrichum spaethianum species complex</taxon>
    </lineage>
</organism>
<protein>
    <submittedName>
        <fullName evidence="8">Pantothenate transporter</fullName>
    </submittedName>
</protein>
<comment type="caution">
    <text evidence="8">The sequence shown here is derived from an EMBL/GenBank/DDBJ whole genome shotgun (WGS) entry which is preliminary data.</text>
</comment>
<dbReference type="SUPFAM" id="SSF103473">
    <property type="entry name" value="MFS general substrate transporter"/>
    <property type="match status" value="1"/>
</dbReference>
<dbReference type="PANTHER" id="PTHR43791:SF103">
    <property type="entry name" value="MAJOR FACILITATOR SUPERFAMILY (MFS) PROFILE DOMAIN-CONTAINING PROTEIN-RELATED"/>
    <property type="match status" value="1"/>
</dbReference>
<keyword evidence="9" id="KW-1185">Reference proteome</keyword>
<dbReference type="GO" id="GO:0016020">
    <property type="term" value="C:membrane"/>
    <property type="evidence" value="ECO:0007669"/>
    <property type="project" value="UniProtKB-SubCell"/>
</dbReference>
<dbReference type="Proteomes" id="UP000076584">
    <property type="component" value="Unassembled WGS sequence"/>
</dbReference>
<feature type="transmembrane region" description="Helical" evidence="7">
    <location>
        <begin position="168"/>
        <end position="186"/>
    </location>
</feature>
<evidence type="ECO:0000256" key="1">
    <source>
        <dbReference type="ARBA" id="ARBA00004141"/>
    </source>
</evidence>
<evidence type="ECO:0000313" key="8">
    <source>
        <dbReference type="EMBL" id="KZL87935.1"/>
    </source>
</evidence>
<keyword evidence="2" id="KW-0813">Transport</keyword>
<feature type="transmembrane region" description="Helical" evidence="7">
    <location>
        <begin position="103"/>
        <end position="123"/>
    </location>
</feature>
<dbReference type="EMBL" id="LFIW01000165">
    <property type="protein sequence ID" value="KZL87935.1"/>
    <property type="molecule type" value="Genomic_DNA"/>
</dbReference>
<dbReference type="InterPro" id="IPR036259">
    <property type="entry name" value="MFS_trans_sf"/>
</dbReference>
<feature type="transmembrane region" description="Helical" evidence="7">
    <location>
        <begin position="198"/>
        <end position="218"/>
    </location>
</feature>
<feature type="compositionally biased region" description="Basic and acidic residues" evidence="6">
    <location>
        <begin position="480"/>
        <end position="492"/>
    </location>
</feature>
<dbReference type="InterPro" id="IPR011701">
    <property type="entry name" value="MFS"/>
</dbReference>
<evidence type="ECO:0000256" key="7">
    <source>
        <dbReference type="SAM" id="Phobius"/>
    </source>
</evidence>
<keyword evidence="5 7" id="KW-0472">Membrane</keyword>
<dbReference type="GO" id="GO:0022857">
    <property type="term" value="F:transmembrane transporter activity"/>
    <property type="evidence" value="ECO:0007669"/>
    <property type="project" value="InterPro"/>
</dbReference>
<dbReference type="Pfam" id="PF07690">
    <property type="entry name" value="MFS_1"/>
    <property type="match status" value="1"/>
</dbReference>
<evidence type="ECO:0000256" key="3">
    <source>
        <dbReference type="ARBA" id="ARBA00022692"/>
    </source>
</evidence>
<evidence type="ECO:0000256" key="5">
    <source>
        <dbReference type="ARBA" id="ARBA00023136"/>
    </source>
</evidence>
<feature type="transmembrane region" description="Helical" evidence="7">
    <location>
        <begin position="431"/>
        <end position="451"/>
    </location>
</feature>
<comment type="subcellular location">
    <subcellularLocation>
        <location evidence="1">Membrane</location>
        <topology evidence="1">Multi-pass membrane protein</topology>
    </subcellularLocation>
</comment>
<dbReference type="PANTHER" id="PTHR43791">
    <property type="entry name" value="PERMEASE-RELATED"/>
    <property type="match status" value="1"/>
</dbReference>
<gene>
    <name evidence="8" type="ORF">CI238_05026</name>
</gene>
<feature type="transmembrane region" description="Helical" evidence="7">
    <location>
        <begin position="399"/>
        <end position="419"/>
    </location>
</feature>
<dbReference type="AlphaFoldDB" id="A0A162Q2F8"/>
<evidence type="ECO:0000256" key="4">
    <source>
        <dbReference type="ARBA" id="ARBA00022989"/>
    </source>
</evidence>
<evidence type="ECO:0000256" key="6">
    <source>
        <dbReference type="SAM" id="MobiDB-lite"/>
    </source>
</evidence>
<keyword evidence="4 7" id="KW-1133">Transmembrane helix</keyword>
<evidence type="ECO:0000256" key="2">
    <source>
        <dbReference type="ARBA" id="ARBA00022448"/>
    </source>
</evidence>
<feature type="region of interest" description="Disordered" evidence="6">
    <location>
        <begin position="471"/>
        <end position="492"/>
    </location>
</feature>
<feature type="transmembrane region" description="Helical" evidence="7">
    <location>
        <begin position="135"/>
        <end position="156"/>
    </location>
</feature>
<feature type="transmembrane region" description="Helical" evidence="7">
    <location>
        <begin position="309"/>
        <end position="326"/>
    </location>
</feature>
<feature type="transmembrane region" description="Helical" evidence="7">
    <location>
        <begin position="338"/>
        <end position="358"/>
    </location>
</feature>
<evidence type="ECO:0000313" key="9">
    <source>
        <dbReference type="Proteomes" id="UP000076584"/>
    </source>
</evidence>
<feature type="transmembrane region" description="Helical" evidence="7">
    <location>
        <begin position="364"/>
        <end position="387"/>
    </location>
</feature>
<keyword evidence="3 7" id="KW-0812">Transmembrane</keyword>
<feature type="transmembrane region" description="Helical" evidence="7">
    <location>
        <begin position="48"/>
        <end position="66"/>
    </location>
</feature>
<name>A0A162Q2F8_COLIC</name>
<dbReference type="Gene3D" id="1.20.1250.20">
    <property type="entry name" value="MFS general substrate transporter like domains"/>
    <property type="match status" value="1"/>
</dbReference>
<sequence length="492" mass="54301">MAEKPVDGVQATSDCKEDAVHGFKNNEPAELDFDATEERAVVKKLDRVILPIMAVVYFFQSVFGLSEDLKLTGSQFSWCVSLFYFGQLCSEDPAAYLMSRLPITRFVGVTIVLWGAVEMCLGASQNFASLGAMRFLLGFTEGAVSPSFMIITSNWYKRTEHPVRVATWVSMFGVSQIVSALLMYGIGNGVHSIATWRVLFMVCGGFTVGAGILFIFAMSSDTKSAWFLSERERYVATQRLALDRATRDRAHFDMAQAKEALTDPRTALYALMALFITLPTPIVKPANQLQSQFSSLVINGFGYSKFETMLVGLPSEAIAFILVWIGGLGPRFFPNTRCFFGVFLAAVPMLGSLLLVILPANLKWGIVASTWLAGSTAPPLGQVVGLMASNIKGNTKKSVVSAIFFIFYCIGCIVGPQLWQKKDAPRYTKGCITSIVSFGCLIIAFFVHYFTSKVSNTKRYKLATQSTNNYEEGMNSDSDLTERQDKGFRYTH</sequence>
<accession>A0A162Q2F8</accession>
<reference evidence="8 9" key="1">
    <citation type="submission" date="2015-06" db="EMBL/GenBank/DDBJ databases">
        <title>Survival trade-offs in plant roots during colonization by closely related pathogenic and mutualistic fungi.</title>
        <authorList>
            <person name="Hacquard S."/>
            <person name="Kracher B."/>
            <person name="Hiruma K."/>
            <person name="Weinman A."/>
            <person name="Muench P."/>
            <person name="Garrido Oter R."/>
            <person name="Ver Loren van Themaat E."/>
            <person name="Dallerey J.-F."/>
            <person name="Damm U."/>
            <person name="Henrissat B."/>
            <person name="Lespinet O."/>
            <person name="Thon M."/>
            <person name="Kemen E."/>
            <person name="McHardy A.C."/>
            <person name="Schulze-Lefert P."/>
            <person name="O'Connell R.J."/>
        </authorList>
    </citation>
    <scope>NUCLEOTIDE SEQUENCE [LARGE SCALE GENOMIC DNA]</scope>
    <source>
        <strain evidence="8 9">MAFF 238704</strain>
    </source>
</reference>